<organism evidence="3 4">
    <name type="scientific">Colletotrichum spinosum</name>
    <dbReference type="NCBI Taxonomy" id="1347390"/>
    <lineage>
        <taxon>Eukaryota</taxon>
        <taxon>Fungi</taxon>
        <taxon>Dikarya</taxon>
        <taxon>Ascomycota</taxon>
        <taxon>Pezizomycotina</taxon>
        <taxon>Sordariomycetes</taxon>
        <taxon>Hypocreomycetidae</taxon>
        <taxon>Glomerellales</taxon>
        <taxon>Glomerellaceae</taxon>
        <taxon>Colletotrichum</taxon>
        <taxon>Colletotrichum orbiculare species complex</taxon>
    </lineage>
</organism>
<comment type="caution">
    <text evidence="3">The sequence shown here is derived from an EMBL/GenBank/DDBJ whole genome shotgun (WGS) entry which is preliminary data.</text>
</comment>
<sequence length="280" mass="29952">MHFFTKILHVCVVLHVAFHGAAGAILRGRAGDTDPGQAGGLQLITPDVGLTNDLESLDKQLTSLFKTLNGGQPTPVIADAVKVAKRQTVQISEQTLRDLLNLIQSIATQITSLIDTSAGGTSVAAPPDTTSTPGPVASPIPVVPSSPVQSANPPATNPPAVTGGDSNRRKPDYDGTYTAYVYEDGTSAVARQVRSVDTDDDEDSDELDLDELNEDSSTVIQREPWADADGSTTGDGVVDLDQREAEAWTAFTPRRESRKSTDRSNLFFIRDEDDIEEFES</sequence>
<feature type="compositionally biased region" description="Low complexity" evidence="1">
    <location>
        <begin position="145"/>
        <end position="160"/>
    </location>
</feature>
<evidence type="ECO:0000313" key="3">
    <source>
        <dbReference type="EMBL" id="TDZ39796.1"/>
    </source>
</evidence>
<dbReference type="AlphaFoldDB" id="A0A4R8QR71"/>
<dbReference type="EMBL" id="QAPG01000008">
    <property type="protein sequence ID" value="TDZ39796.1"/>
    <property type="molecule type" value="Genomic_DNA"/>
</dbReference>
<proteinExistence type="predicted"/>
<feature type="chain" id="PRO_5020923848" evidence="2">
    <location>
        <begin position="24"/>
        <end position="280"/>
    </location>
</feature>
<evidence type="ECO:0000313" key="4">
    <source>
        <dbReference type="Proteomes" id="UP000295083"/>
    </source>
</evidence>
<keyword evidence="4" id="KW-1185">Reference proteome</keyword>
<reference evidence="3 4" key="1">
    <citation type="submission" date="2018-11" db="EMBL/GenBank/DDBJ databases">
        <title>Genome sequence and assembly of Colletotrichum spinosum.</title>
        <authorList>
            <person name="Gan P."/>
            <person name="Shirasu K."/>
        </authorList>
    </citation>
    <scope>NUCLEOTIDE SEQUENCE [LARGE SCALE GENOMIC DNA]</scope>
    <source>
        <strain evidence="3 4">CBS 515.97</strain>
    </source>
</reference>
<evidence type="ECO:0000256" key="2">
    <source>
        <dbReference type="SAM" id="SignalP"/>
    </source>
</evidence>
<evidence type="ECO:0000256" key="1">
    <source>
        <dbReference type="SAM" id="MobiDB-lite"/>
    </source>
</evidence>
<accession>A0A4R8QR71</accession>
<name>A0A4R8QR71_9PEZI</name>
<feature type="region of interest" description="Disordered" evidence="1">
    <location>
        <begin position="117"/>
        <end position="175"/>
    </location>
</feature>
<dbReference type="Proteomes" id="UP000295083">
    <property type="component" value="Unassembled WGS sequence"/>
</dbReference>
<feature type="signal peptide" evidence="2">
    <location>
        <begin position="1"/>
        <end position="23"/>
    </location>
</feature>
<keyword evidence="2" id="KW-0732">Signal</keyword>
<protein>
    <submittedName>
        <fullName evidence="3">Uncharacterized protein</fullName>
    </submittedName>
</protein>
<gene>
    <name evidence="3" type="ORF">C8035_v002180</name>
</gene>